<evidence type="ECO:0000256" key="5">
    <source>
        <dbReference type="SAM" id="MobiDB-lite"/>
    </source>
</evidence>
<feature type="compositionally biased region" description="Basic and acidic residues" evidence="5">
    <location>
        <begin position="383"/>
        <end position="400"/>
    </location>
</feature>
<evidence type="ECO:0000259" key="6">
    <source>
        <dbReference type="PROSITE" id="PS50106"/>
    </source>
</evidence>
<dbReference type="AlphaFoldDB" id="A0A7S7SKS9"/>
<dbReference type="GO" id="GO:0007165">
    <property type="term" value="P:signal transduction"/>
    <property type="evidence" value="ECO:0007669"/>
    <property type="project" value="TreeGrafter"/>
</dbReference>
<dbReference type="EMBL" id="CP063849">
    <property type="protein sequence ID" value="QOY89497.1"/>
    <property type="molecule type" value="Genomic_DNA"/>
</dbReference>
<dbReference type="GO" id="GO:0004175">
    <property type="term" value="F:endopeptidase activity"/>
    <property type="evidence" value="ECO:0007669"/>
    <property type="project" value="TreeGrafter"/>
</dbReference>
<keyword evidence="2" id="KW-0645">Protease</keyword>
<keyword evidence="4" id="KW-0720">Serine protease</keyword>
<dbReference type="SMART" id="SM00245">
    <property type="entry name" value="TSPc"/>
    <property type="match status" value="1"/>
</dbReference>
<accession>A0A7S7SKS9</accession>
<dbReference type="Pfam" id="PF17820">
    <property type="entry name" value="PDZ_6"/>
    <property type="match status" value="1"/>
</dbReference>
<dbReference type="CDD" id="cd07560">
    <property type="entry name" value="Peptidase_S41_CPP"/>
    <property type="match status" value="1"/>
</dbReference>
<dbReference type="Pfam" id="PF03572">
    <property type="entry name" value="Peptidase_S41"/>
    <property type="match status" value="1"/>
</dbReference>
<keyword evidence="3" id="KW-0378">Hydrolase</keyword>
<name>A0A7S7SKS9_PALFE</name>
<evidence type="ECO:0000256" key="2">
    <source>
        <dbReference type="ARBA" id="ARBA00022670"/>
    </source>
</evidence>
<dbReference type="PROSITE" id="PS50106">
    <property type="entry name" value="PDZ"/>
    <property type="match status" value="1"/>
</dbReference>
<dbReference type="Gene3D" id="3.90.226.10">
    <property type="entry name" value="2-enoyl-CoA Hydratase, Chain A, domain 1"/>
    <property type="match status" value="1"/>
</dbReference>
<comment type="similarity">
    <text evidence="1">Belongs to the peptidase S41A family.</text>
</comment>
<dbReference type="SUPFAM" id="SSF52096">
    <property type="entry name" value="ClpP/crotonase"/>
    <property type="match status" value="1"/>
</dbReference>
<evidence type="ECO:0000313" key="8">
    <source>
        <dbReference type="Proteomes" id="UP000593892"/>
    </source>
</evidence>
<dbReference type="InterPro" id="IPR004447">
    <property type="entry name" value="Peptidase_S41A"/>
</dbReference>
<dbReference type="InterPro" id="IPR029045">
    <property type="entry name" value="ClpP/crotonase-like_dom_sf"/>
</dbReference>
<evidence type="ECO:0000256" key="1">
    <source>
        <dbReference type="ARBA" id="ARBA00009179"/>
    </source>
</evidence>
<dbReference type="GO" id="GO:0006508">
    <property type="term" value="P:proteolysis"/>
    <property type="evidence" value="ECO:0007669"/>
    <property type="project" value="UniProtKB-KW"/>
</dbReference>
<dbReference type="RefSeq" id="WP_194451159.1">
    <property type="nucleotide sequence ID" value="NZ_CP063849.1"/>
</dbReference>
<reference evidence="7 8" key="1">
    <citation type="submission" date="2020-10" db="EMBL/GenBank/DDBJ databases">
        <title>Complete genome sequence of Paludibaculum fermentans P105T, a facultatively anaerobic acidobacterium capable of dissimilatory Fe(III) reduction.</title>
        <authorList>
            <person name="Dedysh S.N."/>
            <person name="Beletsky A.V."/>
            <person name="Kulichevskaya I.S."/>
            <person name="Mardanov A.V."/>
            <person name="Ravin N.V."/>
        </authorList>
    </citation>
    <scope>NUCLEOTIDE SEQUENCE [LARGE SCALE GENOMIC DNA]</scope>
    <source>
        <strain evidence="7 8">P105</strain>
    </source>
</reference>
<dbReference type="InterPro" id="IPR041489">
    <property type="entry name" value="PDZ_6"/>
</dbReference>
<keyword evidence="8" id="KW-1185">Reference proteome</keyword>
<dbReference type="InterPro" id="IPR001478">
    <property type="entry name" value="PDZ"/>
</dbReference>
<dbReference type="Gene3D" id="2.30.42.10">
    <property type="match status" value="1"/>
</dbReference>
<dbReference type="Gene3D" id="3.30.750.44">
    <property type="match status" value="1"/>
</dbReference>
<dbReference type="InterPro" id="IPR005151">
    <property type="entry name" value="Tail-specific_protease"/>
</dbReference>
<sequence length="433" mass="45730">MSNGFKYSVVSVSTVLVALLLIGAVLGQSPETNPADPYRHLNVFTEVFAKVKADYVEEPDMKNVTLGAVNGLLVSLDPFASYLNAEQYKQYLKVKSTPKADIGLVLSRKYGYELGVVDAIPGSPADKAGLSTGDILEAINGISTRDMPLAYADVLLHGDAGSTLELTVLRLRKPEPTKMTLTRAQVQAPAMVSKMLDKEVGYVSVEDLGKGKTQSVQTAIAALEKQGAKKIILDLRHSAVNVPEEGVSLANLFLDKGTIGSLSGQKVPKQTFQADPAKATYKGPLVVLTNRGTSGAAEIVAAALLDNKRASVVGERTYGDAAMRKAVTTEDGGAVLLAVAKYYSPGGKAIQDTSVVPNYPVTDTEPEATTDEDDATPAPATPKEPKEPKSSEDAILKKALEVVNGKVQASNTVDVKPGDASVMRPLNIPAPKN</sequence>
<dbReference type="SUPFAM" id="SSF50156">
    <property type="entry name" value="PDZ domain-like"/>
    <property type="match status" value="1"/>
</dbReference>
<evidence type="ECO:0000313" key="7">
    <source>
        <dbReference type="EMBL" id="QOY89497.1"/>
    </source>
</evidence>
<protein>
    <submittedName>
        <fullName evidence="7">PDZ domain-containing protein</fullName>
    </submittedName>
</protein>
<dbReference type="SMART" id="SM00228">
    <property type="entry name" value="PDZ"/>
    <property type="match status" value="1"/>
</dbReference>
<feature type="compositionally biased region" description="Acidic residues" evidence="5">
    <location>
        <begin position="364"/>
        <end position="375"/>
    </location>
</feature>
<dbReference type="InterPro" id="IPR036034">
    <property type="entry name" value="PDZ_sf"/>
</dbReference>
<gene>
    <name evidence="7" type="ORF">IRI77_05975</name>
</gene>
<proteinExistence type="inferred from homology"/>
<dbReference type="Proteomes" id="UP000593892">
    <property type="component" value="Chromosome"/>
</dbReference>
<feature type="domain" description="PDZ" evidence="6">
    <location>
        <begin position="91"/>
        <end position="156"/>
    </location>
</feature>
<organism evidence="7 8">
    <name type="scientific">Paludibaculum fermentans</name>
    <dbReference type="NCBI Taxonomy" id="1473598"/>
    <lineage>
        <taxon>Bacteria</taxon>
        <taxon>Pseudomonadati</taxon>
        <taxon>Acidobacteriota</taxon>
        <taxon>Terriglobia</taxon>
        <taxon>Bryobacterales</taxon>
        <taxon>Bryobacteraceae</taxon>
        <taxon>Paludibaculum</taxon>
    </lineage>
</organism>
<dbReference type="GO" id="GO:0030288">
    <property type="term" value="C:outer membrane-bounded periplasmic space"/>
    <property type="evidence" value="ECO:0007669"/>
    <property type="project" value="TreeGrafter"/>
</dbReference>
<evidence type="ECO:0000256" key="3">
    <source>
        <dbReference type="ARBA" id="ARBA00022801"/>
    </source>
</evidence>
<dbReference type="KEGG" id="pfer:IRI77_05975"/>
<dbReference type="CDD" id="cd06782">
    <property type="entry name" value="cpPDZ_CPP-like"/>
    <property type="match status" value="1"/>
</dbReference>
<dbReference type="GO" id="GO:0008236">
    <property type="term" value="F:serine-type peptidase activity"/>
    <property type="evidence" value="ECO:0007669"/>
    <property type="project" value="UniProtKB-KW"/>
</dbReference>
<evidence type="ECO:0000256" key="4">
    <source>
        <dbReference type="ARBA" id="ARBA00022825"/>
    </source>
</evidence>
<dbReference type="PANTHER" id="PTHR32060:SF22">
    <property type="entry name" value="CARBOXYL-TERMINAL-PROCESSING PEPTIDASE 3, CHLOROPLASTIC"/>
    <property type="match status" value="1"/>
</dbReference>
<dbReference type="PANTHER" id="PTHR32060">
    <property type="entry name" value="TAIL-SPECIFIC PROTEASE"/>
    <property type="match status" value="1"/>
</dbReference>
<feature type="region of interest" description="Disordered" evidence="5">
    <location>
        <begin position="353"/>
        <end position="433"/>
    </location>
</feature>